<comment type="caution">
    <text evidence="1">The sequence shown here is derived from an EMBL/GenBank/DDBJ whole genome shotgun (WGS) entry which is preliminary data.</text>
</comment>
<sequence>MSATTTTLGFAALSSQLNVNSEATFVVGEDGYIQALPDGHFAAVDGRPEDVAGGKWLMDSVAFAALQANTPHKAGDLVIDYEHQTLNKEKNGLPAPAAGWFNIDDVQYRQGQGLFIKPRFTDNAIVYLTAKEYKYFSLVFGYDTSTGRPQFIHSAALTNRPGVDGMLPLAALAALAALNTSLNPNLNPNQPSQSTDTEELHVNPLLRKILAALGVDVPEDATALTAEQEVAALSALNTLTTAANSVDGLKQQLTALSATSPSVDLSQYVPAATVAALRAQLVALTAENGVLTVEQTVKAAIDEGKAFECERDYLTKLGKQSIAALTTNLGERVAIAALTAKQTTTVPDPIKDKETKLAALTADQIKMADSWGMSHADFAKAIAADQEQK</sequence>
<evidence type="ECO:0000313" key="1">
    <source>
        <dbReference type="EMBL" id="MCT7944079.1"/>
    </source>
</evidence>
<dbReference type="PIRSF" id="PIRSF016624">
    <property type="entry name" value="Mu_prophg_I"/>
    <property type="match status" value="1"/>
</dbReference>
<protein>
    <submittedName>
        <fullName evidence="1">Phage protease</fullName>
    </submittedName>
</protein>
<dbReference type="AlphaFoldDB" id="A0A9X2WR45"/>
<dbReference type="InterPro" id="IPR012106">
    <property type="entry name" value="Phage_Mu_Gp1"/>
</dbReference>
<dbReference type="GO" id="GO:0008233">
    <property type="term" value="F:peptidase activity"/>
    <property type="evidence" value="ECO:0007669"/>
    <property type="project" value="UniProtKB-KW"/>
</dbReference>
<dbReference type="GO" id="GO:0006508">
    <property type="term" value="P:proteolysis"/>
    <property type="evidence" value="ECO:0007669"/>
    <property type="project" value="UniProtKB-KW"/>
</dbReference>
<keyword evidence="2" id="KW-1185">Reference proteome</keyword>
<reference evidence="1" key="1">
    <citation type="journal article" date="2023" name="Int. J. Syst. Evol. Microbiol.">
        <title>&lt;i&gt;Shewanella septentrionalis&lt;/i&gt; sp. nov. and &lt;i&gt;Shewanella holmiensis&lt;/i&gt; sp. nov., isolated from Baltic Sea water and sediments.</title>
        <authorList>
            <person name="Martin-Rodriguez A.J."/>
            <person name="Thorell K."/>
            <person name="Joffre E."/>
            <person name="Jensie-Markopoulos S."/>
            <person name="Moore E.R.B."/>
            <person name="Sjoling A."/>
        </authorList>
    </citation>
    <scope>NUCLEOTIDE SEQUENCE</scope>
    <source>
        <strain evidence="1">SP1W3</strain>
    </source>
</reference>
<keyword evidence="1" id="KW-0645">Protease</keyword>
<evidence type="ECO:0000313" key="2">
    <source>
        <dbReference type="Proteomes" id="UP001155604"/>
    </source>
</evidence>
<dbReference type="RefSeq" id="WP_261271591.1">
    <property type="nucleotide sequence ID" value="NZ_JAMTCC010000002.1"/>
</dbReference>
<dbReference type="Proteomes" id="UP001155604">
    <property type="component" value="Unassembled WGS sequence"/>
</dbReference>
<gene>
    <name evidence="1" type="ORF">NE536_01675</name>
</gene>
<name>A0A9X2WR45_9GAMM</name>
<dbReference type="Pfam" id="PF10123">
    <property type="entry name" value="Mu-like_Pro"/>
    <property type="match status" value="1"/>
</dbReference>
<organism evidence="1 2">
    <name type="scientific">Shewanella septentrionalis</name>
    <dbReference type="NCBI Taxonomy" id="2952223"/>
    <lineage>
        <taxon>Bacteria</taxon>
        <taxon>Pseudomonadati</taxon>
        <taxon>Pseudomonadota</taxon>
        <taxon>Gammaproteobacteria</taxon>
        <taxon>Alteromonadales</taxon>
        <taxon>Shewanellaceae</taxon>
        <taxon>Shewanella</taxon>
    </lineage>
</organism>
<proteinExistence type="predicted"/>
<accession>A0A9X2WR45</accession>
<dbReference type="EMBL" id="JAMTCC010000002">
    <property type="protein sequence ID" value="MCT7944079.1"/>
    <property type="molecule type" value="Genomic_DNA"/>
</dbReference>
<keyword evidence="1" id="KW-0378">Hydrolase</keyword>